<dbReference type="EMBL" id="JARXIC010000040">
    <property type="protein sequence ID" value="MDQ8195978.1"/>
    <property type="molecule type" value="Genomic_DNA"/>
</dbReference>
<dbReference type="Pfam" id="PF12951">
    <property type="entry name" value="PATR"/>
    <property type="match status" value="1"/>
</dbReference>
<dbReference type="InterPro" id="IPR013425">
    <property type="entry name" value="Autotrns_rpt"/>
</dbReference>
<proteinExistence type="predicted"/>
<comment type="caution">
    <text evidence="3">The sequence shown here is derived from an EMBL/GenBank/DDBJ whole genome shotgun (WGS) entry which is preliminary data.</text>
</comment>
<dbReference type="SUPFAM" id="SSF51126">
    <property type="entry name" value="Pectin lyase-like"/>
    <property type="match status" value="1"/>
</dbReference>
<name>A0ABU1AP38_9BACT</name>
<organism evidence="3 4">
    <name type="scientific">Thalassobacterium sedimentorum</name>
    <dbReference type="NCBI Taxonomy" id="3041258"/>
    <lineage>
        <taxon>Bacteria</taxon>
        <taxon>Pseudomonadati</taxon>
        <taxon>Verrucomicrobiota</taxon>
        <taxon>Opitutia</taxon>
        <taxon>Puniceicoccales</taxon>
        <taxon>Coraliomargaritaceae</taxon>
        <taxon>Thalassobacterium</taxon>
    </lineage>
</organism>
<reference evidence="3 4" key="1">
    <citation type="submission" date="2023-04" db="EMBL/GenBank/DDBJ databases">
        <title>A novel bacteria isolated from coastal sediment.</title>
        <authorList>
            <person name="Liu X.-J."/>
            <person name="Du Z.-J."/>
        </authorList>
    </citation>
    <scope>NUCLEOTIDE SEQUENCE [LARGE SCALE GENOMIC DNA]</scope>
    <source>
        <strain evidence="3 4">SDUM461004</strain>
    </source>
</reference>
<sequence length="508" mass="51685">MKKYISNKTAILTLAGLGCALVAHSATSTWTDGDSTDQWNKPANWGGTAPAFDNQTDLIFNSLTGSQRSRLQGNYTIRSITFDTDFASTNTATYDIETQASTGAIRTLTLEADSGNASITVNDLTQDLSQIRFGRNNMGPVVFASDVDLTVLKGDGFVFKFDSIVEGTGALNLYGGGNAMFTRLNTFSGGVNVNNGTVTAFANPNALGSGAVTLGAVGGAASAALELGSSLTFANDIVVNSGAGAREIQNYDGVEGEAVLSGGTISLGANLTFDISAGSADRDQMTVDHSITGTGGLVKEGAGTLQIGGNNDYTGTTLVNEGVLSINGDNSSATGDVIIASGATLEGTGTVGGATTIQAGGNLGPGNSLGELTFTAALTLDAGSFTEMEIAGTMRGSEYDAINVGGLLTYGGDLIISSDILLELGIYDLIAVDGGETGDFESITLSGAAYSGDGLVQSGDLWTTTIGGQTYTFDQATGDLTVIPEPSALACVSGLLALGYVVMRRRQS</sequence>
<evidence type="ECO:0000313" key="4">
    <source>
        <dbReference type="Proteomes" id="UP001243717"/>
    </source>
</evidence>
<dbReference type="RefSeq" id="WP_308986423.1">
    <property type="nucleotide sequence ID" value="NZ_JARXIC010000040.1"/>
</dbReference>
<protein>
    <submittedName>
        <fullName evidence="3">Autotransporter-associated beta strand repeat-containing protein</fullName>
    </submittedName>
</protein>
<dbReference type="InterPro" id="IPR011050">
    <property type="entry name" value="Pectin_lyase_fold/virulence"/>
</dbReference>
<feature type="signal peptide" evidence="2">
    <location>
        <begin position="1"/>
        <end position="25"/>
    </location>
</feature>
<dbReference type="NCBIfam" id="TIGR02601">
    <property type="entry name" value="autotrns_rpt"/>
    <property type="match status" value="1"/>
</dbReference>
<dbReference type="Gene3D" id="2.160.20.20">
    <property type="match status" value="1"/>
</dbReference>
<keyword evidence="1 2" id="KW-0732">Signal</keyword>
<feature type="chain" id="PRO_5047218460" evidence="2">
    <location>
        <begin position="26"/>
        <end position="508"/>
    </location>
</feature>
<dbReference type="Proteomes" id="UP001243717">
    <property type="component" value="Unassembled WGS sequence"/>
</dbReference>
<dbReference type="PROSITE" id="PS51257">
    <property type="entry name" value="PROKAR_LIPOPROTEIN"/>
    <property type="match status" value="1"/>
</dbReference>
<keyword evidence="4" id="KW-1185">Reference proteome</keyword>
<accession>A0ABU1AP38</accession>
<gene>
    <name evidence="3" type="ORF">QEH59_16200</name>
</gene>
<evidence type="ECO:0000256" key="1">
    <source>
        <dbReference type="ARBA" id="ARBA00022729"/>
    </source>
</evidence>
<evidence type="ECO:0000256" key="2">
    <source>
        <dbReference type="SAM" id="SignalP"/>
    </source>
</evidence>
<evidence type="ECO:0000313" key="3">
    <source>
        <dbReference type="EMBL" id="MDQ8195978.1"/>
    </source>
</evidence>
<dbReference type="InterPro" id="IPR012332">
    <property type="entry name" value="Autotransporter_pectin_lyase_C"/>
</dbReference>